<evidence type="ECO:0000259" key="1">
    <source>
        <dbReference type="Pfam" id="PF18989"/>
    </source>
</evidence>
<name>A0A3G9JMR6_9FIRM</name>
<dbReference type="Proteomes" id="UP000268059">
    <property type="component" value="Chromosome"/>
</dbReference>
<dbReference type="EMBL" id="AP019309">
    <property type="protein sequence ID" value="BBH27301.1"/>
    <property type="molecule type" value="Genomic_DNA"/>
</dbReference>
<feature type="domain" description="DUF5722" evidence="1">
    <location>
        <begin position="140"/>
        <end position="541"/>
    </location>
</feature>
<dbReference type="InParanoid" id="A0A3G9JMR6"/>
<dbReference type="RefSeq" id="WP_125120046.1">
    <property type="nucleotide sequence ID" value="NZ_AP019309.1"/>
</dbReference>
<proteinExistence type="predicted"/>
<dbReference type="InterPro" id="IPR043780">
    <property type="entry name" value="DUF5722"/>
</dbReference>
<dbReference type="KEGG" id="ebm:SG0102_22350"/>
<accession>A0A3G9JMR6</accession>
<sequence>MKKKLAIVLLMITLVFSSLYLYQNKSQGSNHPMIVSVTKNQVVISLHRLGVSGHAYVYAYHANDYYSTDTIRGISSSVKSQGTFIGRYRCGTNRTFTIDRYTNGYDALYYKYYVIYENTILYGPVYATDILSENQNVRFKQSTIKGMFADADRENEFKYADDLNVKSITINIAISELIYSNEPVNGKTMMIPNDAISMKVNGKMYYFHKDAVSEYDKYVQEASKRHMNVIAIIAAWKSGGYYTTYPDALKYDSPVSNTLMGTNTANDLGREYLIATMEFLAKRYSQNAQQGYISNYVISNEIDSTYYFYNCHDLNTYMEEYERTLRLSNLAVKKYAANAQVVVPFTHMWNAAQSEVDAAAYGYCLKPKEMLDWLAHYTNARGAYDWAIAPHLYSAINTKSNYAGSDVETGNLTGDYNTSKIITFSNLEVLGEYLDQNSLKYKGQMRSVYLTEGGPSSGSNTKESQNQQAASVAQAYYKASQLSFIKSFNFYRLKDHQDETKVGLSCGLLDEKNQPKPVYDVYKYIDTPATYDHSDPYLTYIHYKRDGQKEISVAAGTLHSWQDAMWVYTSSYNWPKKYKKSAPYMSH</sequence>
<reference evidence="2 3" key="1">
    <citation type="submission" date="2018-11" db="EMBL/GenBank/DDBJ databases">
        <title>Novel Erysipelotrichaceae bacterium isolated from small intestine of a swine.</title>
        <authorList>
            <person name="Kim J.S."/>
            <person name="Choe H."/>
            <person name="Lee Y.R."/>
            <person name="Kim K.M."/>
            <person name="Park D.S."/>
        </authorList>
    </citation>
    <scope>NUCLEOTIDE SEQUENCE [LARGE SCALE GENOMIC DNA]</scope>
    <source>
        <strain evidence="2 3">SG0102</strain>
    </source>
</reference>
<dbReference type="Pfam" id="PF18989">
    <property type="entry name" value="DUF5722"/>
    <property type="match status" value="1"/>
</dbReference>
<evidence type="ECO:0000313" key="3">
    <source>
        <dbReference type="Proteomes" id="UP000268059"/>
    </source>
</evidence>
<evidence type="ECO:0000313" key="2">
    <source>
        <dbReference type="EMBL" id="BBH27301.1"/>
    </source>
</evidence>
<keyword evidence="3" id="KW-1185">Reference proteome</keyword>
<organism evidence="2 3">
    <name type="scientific">Intestinibaculum porci</name>
    <dbReference type="NCBI Taxonomy" id="2487118"/>
    <lineage>
        <taxon>Bacteria</taxon>
        <taxon>Bacillati</taxon>
        <taxon>Bacillota</taxon>
        <taxon>Erysipelotrichia</taxon>
        <taxon>Erysipelotrichales</taxon>
        <taxon>Erysipelotrichaceae</taxon>
        <taxon>Intestinibaculum</taxon>
    </lineage>
</organism>
<dbReference type="OrthoDB" id="175224at2"/>
<dbReference type="Gene3D" id="3.20.20.80">
    <property type="entry name" value="Glycosidases"/>
    <property type="match status" value="1"/>
</dbReference>
<dbReference type="InterPro" id="IPR017853">
    <property type="entry name" value="GH"/>
</dbReference>
<dbReference type="AlphaFoldDB" id="A0A3G9JMR6"/>
<gene>
    <name evidence="2" type="ORF">SG0102_22350</name>
</gene>
<dbReference type="SUPFAM" id="SSF51445">
    <property type="entry name" value="(Trans)glycosidases"/>
    <property type="match status" value="1"/>
</dbReference>
<protein>
    <recommendedName>
        <fullName evidence="1">DUF5722 domain-containing protein</fullName>
    </recommendedName>
</protein>